<keyword evidence="6 10" id="KW-0479">Metal-binding</keyword>
<reference evidence="12" key="1">
    <citation type="submission" date="2022-04" db="EMBL/GenBank/DDBJ databases">
        <title>Desulfatitalea alkaliphila sp. nov., a novel anaerobic sulfate-reducing bacterium isolated from terrestrial mud volcano, Taman Peninsula, Russia.</title>
        <authorList>
            <person name="Khomyakova M.A."/>
            <person name="Merkel A.Y."/>
            <person name="Slobodkin A.I."/>
        </authorList>
    </citation>
    <scope>NUCLEOTIDE SEQUENCE</scope>
    <source>
        <strain evidence="12">M08but</strain>
    </source>
</reference>
<keyword evidence="5 10" id="KW-0949">S-adenosyl-L-methionine</keyword>
<comment type="cofactor">
    <cofactor evidence="1">
        <name>[4Fe-4S] cluster</name>
        <dbReference type="ChEBI" id="CHEBI:49883"/>
    </cofactor>
</comment>
<protein>
    <recommendedName>
        <fullName evidence="3 10">Heme chaperone HemW</fullName>
    </recommendedName>
</protein>
<dbReference type="Gene3D" id="3.20.20.70">
    <property type="entry name" value="Aldolase class I"/>
    <property type="match status" value="1"/>
</dbReference>
<dbReference type="RefSeq" id="WP_246913941.1">
    <property type="nucleotide sequence ID" value="NZ_JALJRB010000031.1"/>
</dbReference>
<dbReference type="AlphaFoldDB" id="A0AA41R3S6"/>
<dbReference type="InterPro" id="IPR007197">
    <property type="entry name" value="rSAM"/>
</dbReference>
<evidence type="ECO:0000256" key="8">
    <source>
        <dbReference type="ARBA" id="ARBA00023014"/>
    </source>
</evidence>
<dbReference type="NCBIfam" id="TIGR00539">
    <property type="entry name" value="hemN_rel"/>
    <property type="match status" value="1"/>
</dbReference>
<gene>
    <name evidence="12" type="primary">hemW</name>
    <name evidence="12" type="ORF">MRX98_19205</name>
</gene>
<keyword evidence="10" id="KW-0004">4Fe-4S</keyword>
<evidence type="ECO:0000256" key="5">
    <source>
        <dbReference type="ARBA" id="ARBA00022691"/>
    </source>
</evidence>
<keyword evidence="13" id="KW-1185">Reference proteome</keyword>
<keyword evidence="8 10" id="KW-0411">Iron-sulfur</keyword>
<dbReference type="GO" id="GO:0046872">
    <property type="term" value="F:metal ion binding"/>
    <property type="evidence" value="ECO:0007669"/>
    <property type="project" value="UniProtKB-UniRule"/>
</dbReference>
<proteinExistence type="inferred from homology"/>
<comment type="similarity">
    <text evidence="2">Belongs to the anaerobic coproporphyrinogen-III oxidase family. HemW subfamily.</text>
</comment>
<dbReference type="InterPro" id="IPR010723">
    <property type="entry name" value="HemN_C"/>
</dbReference>
<dbReference type="SFLD" id="SFLDG01065">
    <property type="entry name" value="anaerobic_coproporphyrinogen-I"/>
    <property type="match status" value="1"/>
</dbReference>
<comment type="caution">
    <text evidence="12">The sequence shown here is derived from an EMBL/GenBank/DDBJ whole genome shotgun (WGS) entry which is preliminary data.</text>
</comment>
<dbReference type="PANTHER" id="PTHR13932">
    <property type="entry name" value="COPROPORPHYRINIGEN III OXIDASE"/>
    <property type="match status" value="1"/>
</dbReference>
<dbReference type="GO" id="GO:0051539">
    <property type="term" value="F:4 iron, 4 sulfur cluster binding"/>
    <property type="evidence" value="ECO:0007669"/>
    <property type="project" value="UniProtKB-UniRule"/>
</dbReference>
<dbReference type="InterPro" id="IPR004559">
    <property type="entry name" value="HemW-like"/>
</dbReference>
<evidence type="ECO:0000256" key="10">
    <source>
        <dbReference type="RuleBase" id="RU364116"/>
    </source>
</evidence>
<evidence type="ECO:0000256" key="3">
    <source>
        <dbReference type="ARBA" id="ARBA00017228"/>
    </source>
</evidence>
<dbReference type="CDD" id="cd01335">
    <property type="entry name" value="Radical_SAM"/>
    <property type="match status" value="1"/>
</dbReference>
<dbReference type="InterPro" id="IPR013785">
    <property type="entry name" value="Aldolase_TIM"/>
</dbReference>
<dbReference type="Proteomes" id="UP001165427">
    <property type="component" value="Unassembled WGS sequence"/>
</dbReference>
<evidence type="ECO:0000256" key="2">
    <source>
        <dbReference type="ARBA" id="ARBA00006100"/>
    </source>
</evidence>
<sequence length="386" mass="43477">MALESTAAAQPVGIYIHIPFCRGKCPYCDFYSISALDRIPAYLDALQWEMQQAAEQGLRADTLYIGGGTPSVLTPRQMGRIVDTAAVCFNLTPTTEMTLEVNPASITTRDLQDYAAFGFNRLNIGVQSFDDRNLAFLGRRHSAEQALTAVQAGVAAGFNNIGLDLIFGLPDQTPGTWKKDLLQAIRLGPKHLACYMLSYEPGTRLHDDLQTGRFAPLSELRVADLFRMTHDFLGAAGYDHYEVSNYARGSRWRSKHNQKYWNGHPYIGFGPSAHGCRLPHRWWNHRSLDAYLESIGRGTPPLADEEVLSEEQQMMEALFLGLRQSDGIDLAGFQNRFQIDFKLFFHTALDRCSAEGWIDMDDRRCRLTVEGMLFLDRIVDELVELI</sequence>
<evidence type="ECO:0000313" key="12">
    <source>
        <dbReference type="EMBL" id="MCJ8502712.1"/>
    </source>
</evidence>
<evidence type="ECO:0000259" key="11">
    <source>
        <dbReference type="PROSITE" id="PS51918"/>
    </source>
</evidence>
<evidence type="ECO:0000256" key="7">
    <source>
        <dbReference type="ARBA" id="ARBA00023004"/>
    </source>
</evidence>
<dbReference type="InterPro" id="IPR058240">
    <property type="entry name" value="rSAM_sf"/>
</dbReference>
<keyword evidence="9 10" id="KW-0143">Chaperone</keyword>
<evidence type="ECO:0000256" key="4">
    <source>
        <dbReference type="ARBA" id="ARBA00022617"/>
    </source>
</evidence>
<keyword evidence="7 10" id="KW-0408">Iron</keyword>
<dbReference type="SMART" id="SM00729">
    <property type="entry name" value="Elp3"/>
    <property type="match status" value="1"/>
</dbReference>
<dbReference type="SUPFAM" id="SSF102114">
    <property type="entry name" value="Radical SAM enzymes"/>
    <property type="match status" value="1"/>
</dbReference>
<keyword evidence="10" id="KW-0963">Cytoplasm</keyword>
<dbReference type="Pfam" id="PF04055">
    <property type="entry name" value="Radical_SAM"/>
    <property type="match status" value="1"/>
</dbReference>
<dbReference type="GO" id="GO:0006779">
    <property type="term" value="P:porphyrin-containing compound biosynthetic process"/>
    <property type="evidence" value="ECO:0007669"/>
    <property type="project" value="InterPro"/>
</dbReference>
<dbReference type="Pfam" id="PF06969">
    <property type="entry name" value="HemN_C"/>
    <property type="match status" value="1"/>
</dbReference>
<feature type="domain" description="Radical SAM core" evidence="11">
    <location>
        <begin position="6"/>
        <end position="236"/>
    </location>
</feature>
<evidence type="ECO:0000256" key="9">
    <source>
        <dbReference type="ARBA" id="ARBA00023186"/>
    </source>
</evidence>
<keyword evidence="4 10" id="KW-0349">Heme</keyword>
<dbReference type="SFLD" id="SFLDF00562">
    <property type="entry name" value="HemN-like__clustered_with_heat"/>
    <property type="match status" value="1"/>
</dbReference>
<accession>A0AA41R3S6</accession>
<comment type="function">
    <text evidence="10">Probably acts as a heme chaperone, transferring heme to an unknown acceptor. Binds one molecule of heme per monomer, possibly covalently. Binds 1 [4Fe-4S] cluster. The cluster is coordinated with 3 cysteines and an exchangeable S-adenosyl-L-methionine.</text>
</comment>
<dbReference type="PROSITE" id="PS51918">
    <property type="entry name" value="RADICAL_SAM"/>
    <property type="match status" value="1"/>
</dbReference>
<dbReference type="InterPro" id="IPR034505">
    <property type="entry name" value="Coproporphyrinogen-III_oxidase"/>
</dbReference>
<organism evidence="12 13">
    <name type="scientific">Desulfatitalea alkaliphila</name>
    <dbReference type="NCBI Taxonomy" id="2929485"/>
    <lineage>
        <taxon>Bacteria</taxon>
        <taxon>Pseudomonadati</taxon>
        <taxon>Thermodesulfobacteriota</taxon>
        <taxon>Desulfobacteria</taxon>
        <taxon>Desulfobacterales</taxon>
        <taxon>Desulfosarcinaceae</taxon>
        <taxon>Desulfatitalea</taxon>
    </lineage>
</organism>
<evidence type="ECO:0000256" key="6">
    <source>
        <dbReference type="ARBA" id="ARBA00022723"/>
    </source>
</evidence>
<comment type="subcellular location">
    <subcellularLocation>
        <location evidence="10">Cytoplasm</location>
    </subcellularLocation>
</comment>
<dbReference type="SFLD" id="SFLDF00288">
    <property type="entry name" value="HemN-like__clustered_with_nucl"/>
    <property type="match status" value="1"/>
</dbReference>
<dbReference type="EMBL" id="JALJRB010000031">
    <property type="protein sequence ID" value="MCJ8502712.1"/>
    <property type="molecule type" value="Genomic_DNA"/>
</dbReference>
<evidence type="ECO:0000256" key="1">
    <source>
        <dbReference type="ARBA" id="ARBA00001966"/>
    </source>
</evidence>
<dbReference type="PANTHER" id="PTHR13932:SF5">
    <property type="entry name" value="RADICAL S-ADENOSYL METHIONINE DOMAIN-CONTAINING PROTEIN 1, MITOCHONDRIAL"/>
    <property type="match status" value="1"/>
</dbReference>
<dbReference type="SFLD" id="SFLDS00029">
    <property type="entry name" value="Radical_SAM"/>
    <property type="match status" value="1"/>
</dbReference>
<evidence type="ECO:0000313" key="13">
    <source>
        <dbReference type="Proteomes" id="UP001165427"/>
    </source>
</evidence>
<dbReference type="GO" id="GO:0005737">
    <property type="term" value="C:cytoplasm"/>
    <property type="evidence" value="ECO:0007669"/>
    <property type="project" value="UniProtKB-SubCell"/>
</dbReference>
<name>A0AA41R3S6_9BACT</name>
<dbReference type="InterPro" id="IPR006638">
    <property type="entry name" value="Elp3/MiaA/NifB-like_rSAM"/>
</dbReference>
<dbReference type="GO" id="GO:0004109">
    <property type="term" value="F:coproporphyrinogen oxidase activity"/>
    <property type="evidence" value="ECO:0007669"/>
    <property type="project" value="InterPro"/>
</dbReference>